<keyword evidence="3" id="KW-0732">Signal</keyword>
<organism evidence="4 5">
    <name type="scientific">Rhodocollybia butyracea</name>
    <dbReference type="NCBI Taxonomy" id="206335"/>
    <lineage>
        <taxon>Eukaryota</taxon>
        <taxon>Fungi</taxon>
        <taxon>Dikarya</taxon>
        <taxon>Basidiomycota</taxon>
        <taxon>Agaricomycotina</taxon>
        <taxon>Agaricomycetes</taxon>
        <taxon>Agaricomycetidae</taxon>
        <taxon>Agaricales</taxon>
        <taxon>Marasmiineae</taxon>
        <taxon>Omphalotaceae</taxon>
        <taxon>Rhodocollybia</taxon>
    </lineage>
</organism>
<feature type="compositionally biased region" description="Low complexity" evidence="1">
    <location>
        <begin position="200"/>
        <end position="211"/>
    </location>
</feature>
<keyword evidence="2" id="KW-1133">Transmembrane helix</keyword>
<evidence type="ECO:0000256" key="1">
    <source>
        <dbReference type="SAM" id="MobiDB-lite"/>
    </source>
</evidence>
<comment type="caution">
    <text evidence="4">The sequence shown here is derived from an EMBL/GenBank/DDBJ whole genome shotgun (WGS) entry which is preliminary data.</text>
</comment>
<evidence type="ECO:0000256" key="2">
    <source>
        <dbReference type="SAM" id="Phobius"/>
    </source>
</evidence>
<feature type="compositionally biased region" description="Polar residues" evidence="1">
    <location>
        <begin position="276"/>
        <end position="287"/>
    </location>
</feature>
<dbReference type="Proteomes" id="UP000772434">
    <property type="component" value="Unassembled WGS sequence"/>
</dbReference>
<feature type="transmembrane region" description="Helical" evidence="2">
    <location>
        <begin position="295"/>
        <end position="320"/>
    </location>
</feature>
<accession>A0A9P5P0M9</accession>
<protein>
    <submittedName>
        <fullName evidence="4">Uncharacterized protein</fullName>
    </submittedName>
</protein>
<feature type="compositionally biased region" description="Basic residues" evidence="1">
    <location>
        <begin position="491"/>
        <end position="502"/>
    </location>
</feature>
<dbReference type="AlphaFoldDB" id="A0A9P5P0M9"/>
<proteinExistence type="predicted"/>
<dbReference type="EMBL" id="JADNRY010000831">
    <property type="protein sequence ID" value="KAF9026074.1"/>
    <property type="molecule type" value="Genomic_DNA"/>
</dbReference>
<feature type="region of interest" description="Disordered" evidence="1">
    <location>
        <begin position="544"/>
        <end position="565"/>
    </location>
</feature>
<feature type="region of interest" description="Disordered" evidence="1">
    <location>
        <begin position="142"/>
        <end position="176"/>
    </location>
</feature>
<feature type="chain" id="PRO_5040414192" evidence="3">
    <location>
        <begin position="22"/>
        <end position="565"/>
    </location>
</feature>
<feature type="compositionally biased region" description="Low complexity" evidence="1">
    <location>
        <begin position="243"/>
        <end position="275"/>
    </location>
</feature>
<feature type="compositionally biased region" description="Low complexity" evidence="1">
    <location>
        <begin position="152"/>
        <end position="176"/>
    </location>
</feature>
<dbReference type="OrthoDB" id="3131281at2759"/>
<keyword evidence="5" id="KW-1185">Reference proteome</keyword>
<keyword evidence="2" id="KW-0812">Transmembrane</keyword>
<feature type="region of interest" description="Disordered" evidence="1">
    <location>
        <begin position="484"/>
        <end position="503"/>
    </location>
</feature>
<gene>
    <name evidence="4" type="ORF">BDP27DRAFT_1351320</name>
</gene>
<evidence type="ECO:0000313" key="5">
    <source>
        <dbReference type="Proteomes" id="UP000772434"/>
    </source>
</evidence>
<keyword evidence="2" id="KW-0472">Membrane</keyword>
<reference evidence="4" key="1">
    <citation type="submission" date="2020-11" db="EMBL/GenBank/DDBJ databases">
        <authorList>
            <consortium name="DOE Joint Genome Institute"/>
            <person name="Ahrendt S."/>
            <person name="Riley R."/>
            <person name="Andreopoulos W."/>
            <person name="Labutti K."/>
            <person name="Pangilinan J."/>
            <person name="Ruiz-Duenas F.J."/>
            <person name="Barrasa J.M."/>
            <person name="Sanchez-Garcia M."/>
            <person name="Camarero S."/>
            <person name="Miyauchi S."/>
            <person name="Serrano A."/>
            <person name="Linde D."/>
            <person name="Babiker R."/>
            <person name="Drula E."/>
            <person name="Ayuso-Fernandez I."/>
            <person name="Pacheco R."/>
            <person name="Padilla G."/>
            <person name="Ferreira P."/>
            <person name="Barriuso J."/>
            <person name="Kellner H."/>
            <person name="Castanera R."/>
            <person name="Alfaro M."/>
            <person name="Ramirez L."/>
            <person name="Pisabarro A.G."/>
            <person name="Kuo A."/>
            <person name="Tritt A."/>
            <person name="Lipzen A."/>
            <person name="He G."/>
            <person name="Yan M."/>
            <person name="Ng V."/>
            <person name="Cullen D."/>
            <person name="Martin F."/>
            <person name="Rosso M.-N."/>
            <person name="Henrissat B."/>
            <person name="Hibbett D."/>
            <person name="Martinez A.T."/>
            <person name="Grigoriev I.V."/>
        </authorList>
    </citation>
    <scope>NUCLEOTIDE SEQUENCE</scope>
    <source>
        <strain evidence="4">AH 40177</strain>
    </source>
</reference>
<evidence type="ECO:0000313" key="4">
    <source>
        <dbReference type="EMBL" id="KAF9026074.1"/>
    </source>
</evidence>
<feature type="region of interest" description="Disordered" evidence="1">
    <location>
        <begin position="200"/>
        <end position="287"/>
    </location>
</feature>
<feature type="signal peptide" evidence="3">
    <location>
        <begin position="1"/>
        <end position="21"/>
    </location>
</feature>
<feature type="compositionally biased region" description="Polar residues" evidence="1">
    <location>
        <begin position="219"/>
        <end position="242"/>
    </location>
</feature>
<name>A0A9P5P0M9_9AGAR</name>
<sequence length="565" mass="60161">MTLFFWPLLIFHASLFCLTNAFNISIHSTATVPLLSTLSWAREPGDPLIFQIIIKDTAVPDFPLVILPIVPLSEKGTIPLPFNDHGEITIQAVAHNGSLIITLGFIHVIANSSSADPVIPAKTTASFVKTFRKTLTTVFDNTLTPHYPANDTTSTSPLPSVSSTEKPTTSKNSTLSTTSFVKASTTASDSILTLHSPATTITSTSSNSISNKHQIAGVGSSTNPQSSDVVTATSEDSSQLTLSTGSGIPPAIGSSSHAKSATPASTSNTATSSSSENPIPTGTQDSQTTLAKHTAVIMGTSIGAFLAVAGSVGTAVFIVLRRRRHRRNGGLRKLSLGSRGLRDSQSAAAREINVGSPWSSRSLRRIRSLIRPGGTQYQDLPSNSGDAKVLQDVPGVGFQHGSRMEDHADSIPEAWWNDSHDRTQGVSTSQSTARINATGSMVNVTLNAYDALTHAQRLQTDQPQGALDENHDLGTRDISLPLEADADSSHFRRKSSASKTRSRTNTLLSLQSLWADSDPSRASREFRKFIDDVEARWAMEGYLEPIAPDEGPPSYIPGEPSGSNV</sequence>
<evidence type="ECO:0000256" key="3">
    <source>
        <dbReference type="SAM" id="SignalP"/>
    </source>
</evidence>